<dbReference type="SUPFAM" id="SSF53335">
    <property type="entry name" value="S-adenosyl-L-methionine-dependent methyltransferases"/>
    <property type="match status" value="1"/>
</dbReference>
<organism evidence="4 5">
    <name type="scientific">Durusdinium trenchii</name>
    <dbReference type="NCBI Taxonomy" id="1381693"/>
    <lineage>
        <taxon>Eukaryota</taxon>
        <taxon>Sar</taxon>
        <taxon>Alveolata</taxon>
        <taxon>Dinophyceae</taxon>
        <taxon>Suessiales</taxon>
        <taxon>Symbiodiniaceae</taxon>
        <taxon>Durusdinium</taxon>
    </lineage>
</organism>
<evidence type="ECO:0000256" key="2">
    <source>
        <dbReference type="ARBA" id="ARBA00022603"/>
    </source>
</evidence>
<dbReference type="PANTHER" id="PTHR12176:SF56">
    <property type="entry name" value="OS04G0510700 PROTEIN"/>
    <property type="match status" value="1"/>
</dbReference>
<name>A0ABP0LBD9_9DINO</name>
<sequence>MPRERRHLTSASRWKVGLLGLVLCAPVGPNFFTFDESKPKDPGRRELRHEFSGVGEERLLLPLSCGGTLSVRGYEASEQQVPKGWPSGSYQEWRSLIFEPAETEDAGPPFIQSVSKVTCCPDGRWFPEADPQVLALNYPKTLGAAVAASLKLLHVERPKILVIGLGSSAVPLWLAELFPDSQVDVVELEGTVIQAASEVLGFPIEVPGAGDRNLSPLRGRMGQRLRAIEGDGAALAQRWAADKGTRYDAVLIDAYDSLNRVPQPLWIEDGPLAQALPRLLEEVGVVAANVPPGFPTLRLIASYLQALGTDAQETPALTFEVPETMNTVAVVLRGAQVDVPLIALQEEAKKLVEGGDCLIDAFSRLTDCQCRQL</sequence>
<dbReference type="Proteomes" id="UP001642464">
    <property type="component" value="Unassembled WGS sequence"/>
</dbReference>
<reference evidence="4 5" key="1">
    <citation type="submission" date="2024-02" db="EMBL/GenBank/DDBJ databases">
        <authorList>
            <person name="Chen Y."/>
            <person name="Shah S."/>
            <person name="Dougan E. K."/>
            <person name="Thang M."/>
            <person name="Chan C."/>
        </authorList>
    </citation>
    <scope>NUCLEOTIDE SEQUENCE [LARGE SCALE GENOMIC DNA]</scope>
</reference>
<dbReference type="PANTHER" id="PTHR12176">
    <property type="entry name" value="SAM-DEPENDENT METHYLTRANSFERASE SUPERFAMILY PROTEIN"/>
    <property type="match status" value="1"/>
</dbReference>
<evidence type="ECO:0000256" key="3">
    <source>
        <dbReference type="ARBA" id="ARBA00022679"/>
    </source>
</evidence>
<keyword evidence="5" id="KW-1185">Reference proteome</keyword>
<dbReference type="EMBL" id="CAXAMM010015335">
    <property type="protein sequence ID" value="CAK9036081.1"/>
    <property type="molecule type" value="Genomic_DNA"/>
</dbReference>
<proteinExistence type="inferred from homology"/>
<evidence type="ECO:0000313" key="4">
    <source>
        <dbReference type="EMBL" id="CAK9036081.1"/>
    </source>
</evidence>
<dbReference type="InterPro" id="IPR051419">
    <property type="entry name" value="Lys/N-term_MeTrsfase_sf"/>
</dbReference>
<accession>A0ABP0LBD9</accession>
<dbReference type="Gene3D" id="3.40.50.150">
    <property type="entry name" value="Vaccinia Virus protein VP39"/>
    <property type="match status" value="1"/>
</dbReference>
<gene>
    <name evidence="4" type="ORF">SCF082_LOCUS21574</name>
</gene>
<evidence type="ECO:0000313" key="5">
    <source>
        <dbReference type="Proteomes" id="UP001642464"/>
    </source>
</evidence>
<keyword evidence="3" id="KW-0808">Transferase</keyword>
<comment type="similarity">
    <text evidence="1">Belongs to the methyltransferase superfamily.</text>
</comment>
<protein>
    <submittedName>
        <fullName evidence="4">Polyamine aminopropyltransferase (Putrescine aminopropyltransferase) (PAPT) (Spermidine synthase) (SPDS) (SPDSY)</fullName>
    </submittedName>
</protein>
<comment type="caution">
    <text evidence="4">The sequence shown here is derived from an EMBL/GenBank/DDBJ whole genome shotgun (WGS) entry which is preliminary data.</text>
</comment>
<dbReference type="InterPro" id="IPR029063">
    <property type="entry name" value="SAM-dependent_MTases_sf"/>
</dbReference>
<evidence type="ECO:0000256" key="1">
    <source>
        <dbReference type="ARBA" id="ARBA00008361"/>
    </source>
</evidence>
<keyword evidence="2" id="KW-0489">Methyltransferase</keyword>